<keyword evidence="2" id="KW-0732">Signal</keyword>
<dbReference type="AlphaFoldDB" id="A0A1X0NDI7"/>
<feature type="compositionally biased region" description="Basic and acidic residues" evidence="1">
    <location>
        <begin position="148"/>
        <end position="168"/>
    </location>
</feature>
<organism evidence="3 4">
    <name type="scientific">Trypanosoma theileri</name>
    <dbReference type="NCBI Taxonomy" id="67003"/>
    <lineage>
        <taxon>Eukaryota</taxon>
        <taxon>Discoba</taxon>
        <taxon>Euglenozoa</taxon>
        <taxon>Kinetoplastea</taxon>
        <taxon>Metakinetoplastina</taxon>
        <taxon>Trypanosomatida</taxon>
        <taxon>Trypanosomatidae</taxon>
        <taxon>Trypanosoma</taxon>
    </lineage>
</organism>
<dbReference type="VEuPathDB" id="TriTrypDB:TM35_001281020"/>
<evidence type="ECO:0000256" key="2">
    <source>
        <dbReference type="SAM" id="SignalP"/>
    </source>
</evidence>
<accession>A0A1X0NDI7</accession>
<evidence type="ECO:0008006" key="5">
    <source>
        <dbReference type="Google" id="ProtNLM"/>
    </source>
</evidence>
<feature type="non-terminal residue" evidence="3">
    <location>
        <position position="200"/>
    </location>
</feature>
<feature type="signal peptide" evidence="2">
    <location>
        <begin position="1"/>
        <end position="22"/>
    </location>
</feature>
<proteinExistence type="predicted"/>
<gene>
    <name evidence="3" type="ORF">TM35_001281020</name>
</gene>
<evidence type="ECO:0000313" key="3">
    <source>
        <dbReference type="EMBL" id="ORC81146.1"/>
    </source>
</evidence>
<feature type="chain" id="PRO_5010865023" description="Mucin-associated surface protein (MASP)" evidence="2">
    <location>
        <begin position="23"/>
        <end position="200"/>
    </location>
</feature>
<sequence>MILVQRLLYLMVVVLSVTCVVAGEAQQQEPEVAEVTRGDSDLAGGAGAIRGGVDDTCKTEPPTSDCPRIPSEPVVPRAECVGSPEKKGCTTTTLKPKDTCPDDSEPSCLPKTTQEMGSGEDHRNTDSEPPAPTGPGVPADAGDSVSNEAHEGNADAGADVDHGEKKLPETQPGKVPEAADESPAVSVSEEGTGNGEQSTT</sequence>
<protein>
    <recommendedName>
        <fullName evidence="5">Mucin-associated surface protein (MASP)</fullName>
    </recommendedName>
</protein>
<evidence type="ECO:0000256" key="1">
    <source>
        <dbReference type="SAM" id="MobiDB-lite"/>
    </source>
</evidence>
<comment type="caution">
    <text evidence="3">The sequence shown here is derived from an EMBL/GenBank/DDBJ whole genome shotgun (WGS) entry which is preliminary data.</text>
</comment>
<dbReference type="Proteomes" id="UP000192257">
    <property type="component" value="Unassembled WGS sequence"/>
</dbReference>
<dbReference type="GeneID" id="39991617"/>
<feature type="compositionally biased region" description="Polar residues" evidence="1">
    <location>
        <begin position="189"/>
        <end position="200"/>
    </location>
</feature>
<dbReference type="RefSeq" id="XP_028876870.1">
    <property type="nucleotide sequence ID" value="XM_029031837.1"/>
</dbReference>
<evidence type="ECO:0000313" key="4">
    <source>
        <dbReference type="Proteomes" id="UP000192257"/>
    </source>
</evidence>
<reference evidence="3 4" key="1">
    <citation type="submission" date="2017-03" db="EMBL/GenBank/DDBJ databases">
        <title>An alternative strategy for trypanosome survival in the mammalian bloodstream revealed through genome and transcriptome analysis of the ubiquitous bovine parasite Trypanosoma (Megatrypanum) theileri.</title>
        <authorList>
            <person name="Kelly S."/>
            <person name="Ivens A."/>
            <person name="Mott A."/>
            <person name="O'Neill E."/>
            <person name="Emms D."/>
            <person name="Macleod O."/>
            <person name="Voorheis P."/>
            <person name="Matthews J."/>
            <person name="Matthews K."/>
            <person name="Carrington M."/>
        </authorList>
    </citation>
    <scope>NUCLEOTIDE SEQUENCE [LARGE SCALE GENOMIC DNA]</scope>
    <source>
        <strain evidence="3">Edinburgh</strain>
    </source>
</reference>
<feature type="region of interest" description="Disordered" evidence="1">
    <location>
        <begin position="34"/>
        <end position="200"/>
    </location>
</feature>
<dbReference type="EMBL" id="NBCO01000128">
    <property type="protein sequence ID" value="ORC81146.1"/>
    <property type="molecule type" value="Genomic_DNA"/>
</dbReference>
<name>A0A1X0NDI7_9TRYP</name>
<keyword evidence="4" id="KW-1185">Reference proteome</keyword>